<sequence length="85" mass="9377">MASRSGFGKRFPARTSQTAKALGRNVRRLRKEKGWTQDELAAKVKLEQTAISLIENNRANPTLSTLEALAAAFKIPFVELFEAGT</sequence>
<dbReference type="OrthoDB" id="2986852at2"/>
<keyword evidence="3" id="KW-0804">Transcription</keyword>
<evidence type="ECO:0000256" key="2">
    <source>
        <dbReference type="ARBA" id="ARBA00023125"/>
    </source>
</evidence>
<dbReference type="InterPro" id="IPR010982">
    <property type="entry name" value="Lambda_DNA-bd_dom_sf"/>
</dbReference>
<reference evidence="5" key="1">
    <citation type="submission" date="2019-04" db="EMBL/GenBank/DDBJ databases">
        <title>Whole genome sequencing of cave bacteria.</title>
        <authorList>
            <person name="Gan H.M."/>
            <person name="Barton H."/>
            <person name="Savka M.A."/>
        </authorList>
    </citation>
    <scope>NUCLEOTIDE SEQUENCE [LARGE SCALE GENOMIC DNA]</scope>
    <source>
        <strain evidence="5">LC387</strain>
    </source>
</reference>
<feature type="domain" description="HTH cro/C1-type" evidence="4">
    <location>
        <begin position="26"/>
        <end position="80"/>
    </location>
</feature>
<dbReference type="InterPro" id="IPR001387">
    <property type="entry name" value="Cro/C1-type_HTH"/>
</dbReference>
<comment type="caution">
    <text evidence="5">The sequence shown here is derived from an EMBL/GenBank/DDBJ whole genome shotgun (WGS) entry which is preliminary data.</text>
</comment>
<organism evidence="5 6">
    <name type="scientific">Afipia massiliensis</name>
    <dbReference type="NCBI Taxonomy" id="211460"/>
    <lineage>
        <taxon>Bacteria</taxon>
        <taxon>Pseudomonadati</taxon>
        <taxon>Pseudomonadota</taxon>
        <taxon>Alphaproteobacteria</taxon>
        <taxon>Hyphomicrobiales</taxon>
        <taxon>Nitrobacteraceae</taxon>
        <taxon>Afipia</taxon>
    </lineage>
</organism>
<dbReference type="PANTHER" id="PTHR46797">
    <property type="entry name" value="HTH-TYPE TRANSCRIPTIONAL REGULATOR"/>
    <property type="match status" value="1"/>
</dbReference>
<protein>
    <submittedName>
        <fullName evidence="5">Helix-turn-helix transcriptional regulator</fullName>
    </submittedName>
</protein>
<evidence type="ECO:0000313" key="6">
    <source>
        <dbReference type="Proteomes" id="UP000034832"/>
    </source>
</evidence>
<dbReference type="EMBL" id="LBIA02000001">
    <property type="protein sequence ID" value="TKT71406.1"/>
    <property type="molecule type" value="Genomic_DNA"/>
</dbReference>
<dbReference type="GO" id="GO:0003677">
    <property type="term" value="F:DNA binding"/>
    <property type="evidence" value="ECO:0007669"/>
    <property type="project" value="UniProtKB-KW"/>
</dbReference>
<dbReference type="SMART" id="SM00530">
    <property type="entry name" value="HTH_XRE"/>
    <property type="match status" value="1"/>
</dbReference>
<dbReference type="STRING" id="211460.YH63_10685"/>
<dbReference type="CDD" id="cd00093">
    <property type="entry name" value="HTH_XRE"/>
    <property type="match status" value="1"/>
</dbReference>
<evidence type="ECO:0000313" key="5">
    <source>
        <dbReference type="EMBL" id="TKT71406.1"/>
    </source>
</evidence>
<keyword evidence="2" id="KW-0238">DNA-binding</keyword>
<accession>A0A4U6BM76</accession>
<evidence type="ECO:0000256" key="3">
    <source>
        <dbReference type="ARBA" id="ARBA00023163"/>
    </source>
</evidence>
<dbReference type="SUPFAM" id="SSF47413">
    <property type="entry name" value="lambda repressor-like DNA-binding domains"/>
    <property type="match status" value="1"/>
</dbReference>
<dbReference type="Gene3D" id="1.10.260.40">
    <property type="entry name" value="lambda repressor-like DNA-binding domains"/>
    <property type="match status" value="1"/>
</dbReference>
<keyword evidence="6" id="KW-1185">Reference proteome</keyword>
<dbReference type="GO" id="GO:0003700">
    <property type="term" value="F:DNA-binding transcription factor activity"/>
    <property type="evidence" value="ECO:0007669"/>
    <property type="project" value="TreeGrafter"/>
</dbReference>
<dbReference type="Proteomes" id="UP000034832">
    <property type="component" value="Unassembled WGS sequence"/>
</dbReference>
<proteinExistence type="predicted"/>
<gene>
    <name evidence="5" type="ORF">YH63_008260</name>
</gene>
<evidence type="ECO:0000256" key="1">
    <source>
        <dbReference type="ARBA" id="ARBA00023015"/>
    </source>
</evidence>
<dbReference type="AlphaFoldDB" id="A0A4U6BM76"/>
<dbReference type="InterPro" id="IPR050807">
    <property type="entry name" value="TransReg_Diox_bact_type"/>
</dbReference>
<dbReference type="Pfam" id="PF01381">
    <property type="entry name" value="HTH_3"/>
    <property type="match status" value="1"/>
</dbReference>
<name>A0A4U6BM76_9BRAD</name>
<dbReference type="PROSITE" id="PS50943">
    <property type="entry name" value="HTH_CROC1"/>
    <property type="match status" value="1"/>
</dbReference>
<keyword evidence="1" id="KW-0805">Transcription regulation</keyword>
<dbReference type="RefSeq" id="WP_046828016.1">
    <property type="nucleotide sequence ID" value="NZ_LBIA02000001.1"/>
</dbReference>
<evidence type="ECO:0000259" key="4">
    <source>
        <dbReference type="PROSITE" id="PS50943"/>
    </source>
</evidence>
<dbReference type="GO" id="GO:0005829">
    <property type="term" value="C:cytosol"/>
    <property type="evidence" value="ECO:0007669"/>
    <property type="project" value="TreeGrafter"/>
</dbReference>
<dbReference type="PANTHER" id="PTHR46797:SF23">
    <property type="entry name" value="HTH-TYPE TRANSCRIPTIONAL REGULATOR SUTR"/>
    <property type="match status" value="1"/>
</dbReference>